<dbReference type="OrthoDB" id="9812878at2"/>
<comment type="subcellular location">
    <subcellularLocation>
        <location evidence="1">Membrane</location>
        <topology evidence="1">Lipid-anchor</topology>
    </subcellularLocation>
</comment>
<evidence type="ECO:0000313" key="8">
    <source>
        <dbReference type="Proteomes" id="UP000292039"/>
    </source>
</evidence>
<evidence type="ECO:0000256" key="3">
    <source>
        <dbReference type="ARBA" id="ARBA00022729"/>
    </source>
</evidence>
<evidence type="ECO:0000256" key="4">
    <source>
        <dbReference type="ARBA" id="ARBA00023136"/>
    </source>
</evidence>
<evidence type="ECO:0000256" key="2">
    <source>
        <dbReference type="ARBA" id="ARBA00008973"/>
    </source>
</evidence>
<dbReference type="PANTHER" id="PTHR30429:SF1">
    <property type="entry name" value="D-METHIONINE-BINDING LIPOPROTEIN METQ-RELATED"/>
    <property type="match status" value="1"/>
</dbReference>
<evidence type="ECO:0000256" key="1">
    <source>
        <dbReference type="ARBA" id="ARBA00004635"/>
    </source>
</evidence>
<evidence type="ECO:0000256" key="5">
    <source>
        <dbReference type="ARBA" id="ARBA00023139"/>
    </source>
</evidence>
<evidence type="ECO:0000313" key="7">
    <source>
        <dbReference type="EMBL" id="RZS69802.1"/>
    </source>
</evidence>
<dbReference type="AlphaFoldDB" id="A0A4Q7MSD5"/>
<keyword evidence="6" id="KW-0449">Lipoprotein</keyword>
<protein>
    <submittedName>
        <fullName evidence="7">D-methionine transport system substrate-binding protein</fullName>
    </submittedName>
</protein>
<accession>A0A4Q7MSD5</accession>
<organism evidence="7 8">
    <name type="scientific">Kerstersia gyiorum</name>
    <dbReference type="NCBI Taxonomy" id="206506"/>
    <lineage>
        <taxon>Bacteria</taxon>
        <taxon>Pseudomonadati</taxon>
        <taxon>Pseudomonadota</taxon>
        <taxon>Betaproteobacteria</taxon>
        <taxon>Burkholderiales</taxon>
        <taxon>Alcaligenaceae</taxon>
        <taxon>Kerstersia</taxon>
    </lineage>
</organism>
<comment type="similarity">
    <text evidence="2">Belongs to the NlpA lipoprotein family.</text>
</comment>
<dbReference type="GeneID" id="99725528"/>
<dbReference type="Pfam" id="PF03180">
    <property type="entry name" value="Lipoprotein_9"/>
    <property type="match status" value="1"/>
</dbReference>
<dbReference type="InterPro" id="IPR004872">
    <property type="entry name" value="Lipoprotein_NlpA"/>
</dbReference>
<dbReference type="PANTHER" id="PTHR30429">
    <property type="entry name" value="D-METHIONINE-BINDING LIPOPROTEIN METQ"/>
    <property type="match status" value="1"/>
</dbReference>
<dbReference type="SUPFAM" id="SSF53850">
    <property type="entry name" value="Periplasmic binding protein-like II"/>
    <property type="match status" value="1"/>
</dbReference>
<dbReference type="RefSeq" id="WP_130487324.1">
    <property type="nucleotide sequence ID" value="NZ_CBCSEB010000017.1"/>
</dbReference>
<proteinExistence type="inferred from homology"/>
<keyword evidence="4" id="KW-0472">Membrane</keyword>
<dbReference type="EMBL" id="SGWZ01000003">
    <property type="protein sequence ID" value="RZS69802.1"/>
    <property type="molecule type" value="Genomic_DNA"/>
</dbReference>
<gene>
    <name evidence="7" type="ORF">EV679_2409</name>
</gene>
<dbReference type="Gene3D" id="3.40.190.10">
    <property type="entry name" value="Periplasmic binding protein-like II"/>
    <property type="match status" value="2"/>
</dbReference>
<keyword evidence="5" id="KW-0564">Palmitate</keyword>
<sequence length="331" mass="35623">MTTGQSTSLGLKAEVKRGILHTAPQAPPYGGGEAPALGPAFFTQGKNGRRLRWLGLHACRTFGLLALCLGAAGAQTLKVGVTPGALADSAQIAADEARAAGLEVQIVEFTDWTLPNTALVNGDLDLNYYQHQAFLDTFNRENRQDLRSVGPGVRGNIGLFSRRYTTLASLPQGARVALANDTSNQTRALETLQEAGLIRLRPDAPRLAQLDDIAENPKKLSFIELAGPQLPRALDDADLVVVTPGSLVQAGQNEVAHQGLFYSTGTDTFWGIQFVTRADNANDPRVRQFVSIYQSSAAVRQRVHDSYAGEEKFYSLTWLAASPAQPVAEVK</sequence>
<keyword evidence="3" id="KW-0732">Signal</keyword>
<reference evidence="7 8" key="1">
    <citation type="submission" date="2019-02" db="EMBL/GenBank/DDBJ databases">
        <title>Genomic Encyclopedia of Type Strains, Phase IV (KMG-IV): sequencing the most valuable type-strain genomes for metagenomic binning, comparative biology and taxonomic classification.</title>
        <authorList>
            <person name="Goeker M."/>
        </authorList>
    </citation>
    <scope>NUCLEOTIDE SEQUENCE [LARGE SCALE GENOMIC DNA]</scope>
    <source>
        <strain evidence="7 8">DSM 16618</strain>
    </source>
</reference>
<name>A0A4Q7MSD5_9BURK</name>
<dbReference type="Proteomes" id="UP000292039">
    <property type="component" value="Unassembled WGS sequence"/>
</dbReference>
<evidence type="ECO:0000256" key="6">
    <source>
        <dbReference type="ARBA" id="ARBA00023288"/>
    </source>
</evidence>
<comment type="caution">
    <text evidence="7">The sequence shown here is derived from an EMBL/GenBank/DDBJ whole genome shotgun (WGS) entry which is preliminary data.</text>
</comment>
<dbReference type="GO" id="GO:0016020">
    <property type="term" value="C:membrane"/>
    <property type="evidence" value="ECO:0007669"/>
    <property type="project" value="UniProtKB-SubCell"/>
</dbReference>